<evidence type="ECO:0000313" key="2">
    <source>
        <dbReference type="Proteomes" id="UP000050863"/>
    </source>
</evidence>
<evidence type="ECO:0000313" key="1">
    <source>
        <dbReference type="EMBL" id="KRR14852.1"/>
    </source>
</evidence>
<dbReference type="EMBL" id="LLXZ01000010">
    <property type="protein sequence ID" value="KRR14852.1"/>
    <property type="molecule type" value="Genomic_DNA"/>
</dbReference>
<comment type="caution">
    <text evidence="1">The sequence shown here is derived from an EMBL/GenBank/DDBJ whole genome shotgun (WGS) entry which is preliminary data.</text>
</comment>
<reference evidence="1 2" key="1">
    <citation type="submission" date="2014-03" db="EMBL/GenBank/DDBJ databases">
        <title>Bradyrhizobium valentinum sp. nov., isolated from effective nodules of Lupinus mariae-josephae, a lupine endemic of basic-lime soils in Eastern Spain.</title>
        <authorList>
            <person name="Duran D."/>
            <person name="Rey L."/>
            <person name="Navarro A."/>
            <person name="Busquets A."/>
            <person name="Imperial J."/>
            <person name="Ruiz-Argueso T."/>
        </authorList>
    </citation>
    <scope>NUCLEOTIDE SEQUENCE [LARGE SCALE GENOMIC DNA]</scope>
    <source>
        <strain evidence="1 2">PAC68</strain>
    </source>
</reference>
<gene>
    <name evidence="1" type="ORF">CQ12_28735</name>
</gene>
<dbReference type="Proteomes" id="UP000050863">
    <property type="component" value="Unassembled WGS sequence"/>
</dbReference>
<protein>
    <submittedName>
        <fullName evidence="1">Uncharacterized protein</fullName>
    </submittedName>
</protein>
<name>A0A0R3M3L5_9BRAD</name>
<organism evidence="1 2">
    <name type="scientific">Bradyrhizobium jicamae</name>
    <dbReference type="NCBI Taxonomy" id="280332"/>
    <lineage>
        <taxon>Bacteria</taxon>
        <taxon>Pseudomonadati</taxon>
        <taxon>Pseudomonadota</taxon>
        <taxon>Alphaproteobacteria</taxon>
        <taxon>Hyphomicrobiales</taxon>
        <taxon>Nitrobacteraceae</taxon>
        <taxon>Bradyrhizobium</taxon>
    </lineage>
</organism>
<dbReference type="AlphaFoldDB" id="A0A0R3M3L5"/>
<proteinExistence type="predicted"/>
<accession>A0A0R3M3L5</accession>
<sequence length="66" mass="7171">MLRNSAIGAARFLHRAMRPHVVRIATTGKGVTIEIMDRGAPIEILGQGPTETMDQGLTMVTKALRL</sequence>
<keyword evidence="2" id="KW-1185">Reference proteome</keyword>